<dbReference type="InterPro" id="IPR019897">
    <property type="entry name" value="RidA_CS"/>
</dbReference>
<evidence type="ECO:0000313" key="2">
    <source>
        <dbReference type="EMBL" id="AFL90493.1"/>
    </source>
</evidence>
<sequence length="178" mass="19064">MAFPSLLLPSPHLLQTRMTGLTTPKMQQFPMTKHVTRIALALLLAAPFASHAQANKAIDFNPQMPFSDAVVAGKTLYVAGQQGPATSGPGKGKLEGLSIEDQTANTIAAIQRLVEKSGFKMSDLVNVTVYITDLNDVPRMNEVYKKLMPNPKPARATVKVAGLIGDAKIEISAIAVKQ</sequence>
<dbReference type="KEGG" id="trs:Terro_4296"/>
<proteinExistence type="inferred from homology"/>
<protein>
    <submittedName>
        <fullName evidence="2">Putative translation initiation inhibitor, yjgF family</fullName>
    </submittedName>
</protein>
<dbReference type="eggNOG" id="COG0251">
    <property type="taxonomic scope" value="Bacteria"/>
</dbReference>
<dbReference type="Pfam" id="PF01042">
    <property type="entry name" value="Ribonuc_L-PSP"/>
    <property type="match status" value="1"/>
</dbReference>
<dbReference type="EMBL" id="CP003379">
    <property type="protein sequence ID" value="AFL90493.1"/>
    <property type="molecule type" value="Genomic_DNA"/>
</dbReference>
<dbReference type="GO" id="GO:0019239">
    <property type="term" value="F:deaminase activity"/>
    <property type="evidence" value="ECO:0007669"/>
    <property type="project" value="TreeGrafter"/>
</dbReference>
<accession>I3ZMM5</accession>
<organism evidence="2 3">
    <name type="scientific">Terriglobus roseus (strain DSM 18391 / NRRL B-41598 / KBS 63)</name>
    <dbReference type="NCBI Taxonomy" id="926566"/>
    <lineage>
        <taxon>Bacteria</taxon>
        <taxon>Pseudomonadati</taxon>
        <taxon>Acidobacteriota</taxon>
        <taxon>Terriglobia</taxon>
        <taxon>Terriglobales</taxon>
        <taxon>Acidobacteriaceae</taxon>
        <taxon>Terriglobus</taxon>
    </lineage>
</organism>
<dbReference type="HOGENOM" id="CLU_100715_2_0_0"/>
<evidence type="ECO:0000313" key="3">
    <source>
        <dbReference type="Proteomes" id="UP000006056"/>
    </source>
</evidence>
<dbReference type="InterPro" id="IPR035959">
    <property type="entry name" value="RutC-like_sf"/>
</dbReference>
<evidence type="ECO:0000256" key="1">
    <source>
        <dbReference type="ARBA" id="ARBA00010552"/>
    </source>
</evidence>
<dbReference type="PANTHER" id="PTHR11803">
    <property type="entry name" value="2-IMINOBUTANOATE/2-IMINOPROPANOATE DEAMINASE RIDA"/>
    <property type="match status" value="1"/>
</dbReference>
<dbReference type="InterPro" id="IPR006175">
    <property type="entry name" value="YjgF/YER057c/UK114"/>
</dbReference>
<comment type="similarity">
    <text evidence="1">Belongs to the RutC family.</text>
</comment>
<dbReference type="AlphaFoldDB" id="I3ZMM5"/>
<dbReference type="Proteomes" id="UP000006056">
    <property type="component" value="Chromosome"/>
</dbReference>
<keyword evidence="3" id="KW-1185">Reference proteome</keyword>
<dbReference type="SUPFAM" id="SSF55298">
    <property type="entry name" value="YjgF-like"/>
    <property type="match status" value="1"/>
</dbReference>
<dbReference type="STRING" id="926566.Terro_4296"/>
<dbReference type="GO" id="GO:0005829">
    <property type="term" value="C:cytosol"/>
    <property type="evidence" value="ECO:0007669"/>
    <property type="project" value="TreeGrafter"/>
</dbReference>
<dbReference type="Gene3D" id="3.30.1330.40">
    <property type="entry name" value="RutC-like"/>
    <property type="match status" value="1"/>
</dbReference>
<dbReference type="PANTHER" id="PTHR11803:SF39">
    <property type="entry name" value="2-IMINOBUTANOATE_2-IMINOPROPANOATE DEAMINASE"/>
    <property type="match status" value="1"/>
</dbReference>
<reference evidence="2 3" key="1">
    <citation type="submission" date="2012-06" db="EMBL/GenBank/DDBJ databases">
        <title>Complete genome of Terriglobus roseus DSM 18391.</title>
        <authorList>
            <consortium name="US DOE Joint Genome Institute (JGI-PGF)"/>
            <person name="Lucas S."/>
            <person name="Copeland A."/>
            <person name="Lapidus A."/>
            <person name="Glavina del Rio T."/>
            <person name="Dalin E."/>
            <person name="Tice H."/>
            <person name="Bruce D."/>
            <person name="Goodwin L."/>
            <person name="Pitluck S."/>
            <person name="Peters L."/>
            <person name="Mikhailova N."/>
            <person name="Munk A.C.C."/>
            <person name="Kyrpides N."/>
            <person name="Mavromatis K."/>
            <person name="Ivanova N."/>
            <person name="Brettin T."/>
            <person name="Detter J.C."/>
            <person name="Han C."/>
            <person name="Larimer F."/>
            <person name="Land M."/>
            <person name="Hauser L."/>
            <person name="Markowitz V."/>
            <person name="Cheng J.-F."/>
            <person name="Hugenholtz P."/>
            <person name="Woyke T."/>
            <person name="Wu D."/>
            <person name="Brambilla E."/>
            <person name="Klenk H.-P."/>
            <person name="Eisen J.A."/>
        </authorList>
    </citation>
    <scope>NUCLEOTIDE SEQUENCE [LARGE SCALE GENOMIC DNA]</scope>
    <source>
        <strain evidence="3">DSM 18391 / NRRL B-41598 / KBS 63</strain>
    </source>
</reference>
<name>I3ZMM5_TERRK</name>
<gene>
    <name evidence="2" type="ordered locus">Terro_4296</name>
</gene>
<dbReference type="CDD" id="cd00448">
    <property type="entry name" value="YjgF_YER057c_UK114_family"/>
    <property type="match status" value="1"/>
</dbReference>
<dbReference type="PROSITE" id="PS01094">
    <property type="entry name" value="UPF0076"/>
    <property type="match status" value="1"/>
</dbReference>